<dbReference type="EMBL" id="BDGG01000004">
    <property type="protein sequence ID" value="GAU97153.1"/>
    <property type="molecule type" value="Genomic_DNA"/>
</dbReference>
<accession>A0A1D1VE39</accession>
<keyword evidence="2" id="KW-1185">Reference proteome</keyword>
<evidence type="ECO:0000313" key="2">
    <source>
        <dbReference type="Proteomes" id="UP000186922"/>
    </source>
</evidence>
<reference evidence="1 2" key="1">
    <citation type="journal article" date="2016" name="Nat. Commun.">
        <title>Extremotolerant tardigrade genome and improved radiotolerance of human cultured cells by tardigrade-unique protein.</title>
        <authorList>
            <person name="Hashimoto T."/>
            <person name="Horikawa D.D."/>
            <person name="Saito Y."/>
            <person name="Kuwahara H."/>
            <person name="Kozuka-Hata H."/>
            <person name="Shin-I T."/>
            <person name="Minakuchi Y."/>
            <person name="Ohishi K."/>
            <person name="Motoyama A."/>
            <person name="Aizu T."/>
            <person name="Enomoto A."/>
            <person name="Kondo K."/>
            <person name="Tanaka S."/>
            <person name="Hara Y."/>
            <person name="Koshikawa S."/>
            <person name="Sagara H."/>
            <person name="Miura T."/>
            <person name="Yokobori S."/>
            <person name="Miyagawa K."/>
            <person name="Suzuki Y."/>
            <person name="Kubo T."/>
            <person name="Oyama M."/>
            <person name="Kohara Y."/>
            <person name="Fujiyama A."/>
            <person name="Arakawa K."/>
            <person name="Katayama T."/>
            <person name="Toyoda A."/>
            <person name="Kunieda T."/>
        </authorList>
    </citation>
    <scope>NUCLEOTIDE SEQUENCE [LARGE SCALE GENOMIC DNA]</scope>
    <source>
        <strain evidence="1 2">YOKOZUNA-1</strain>
    </source>
</reference>
<evidence type="ECO:0000313" key="1">
    <source>
        <dbReference type="EMBL" id="GAU97153.1"/>
    </source>
</evidence>
<dbReference type="Proteomes" id="UP000186922">
    <property type="component" value="Unassembled WGS sequence"/>
</dbReference>
<dbReference type="AlphaFoldDB" id="A0A1D1VE39"/>
<protein>
    <submittedName>
        <fullName evidence="1">Uncharacterized protein</fullName>
    </submittedName>
</protein>
<organism evidence="1 2">
    <name type="scientific">Ramazzottius varieornatus</name>
    <name type="common">Water bear</name>
    <name type="synonym">Tardigrade</name>
    <dbReference type="NCBI Taxonomy" id="947166"/>
    <lineage>
        <taxon>Eukaryota</taxon>
        <taxon>Metazoa</taxon>
        <taxon>Ecdysozoa</taxon>
        <taxon>Tardigrada</taxon>
        <taxon>Eutardigrada</taxon>
        <taxon>Parachela</taxon>
        <taxon>Hypsibioidea</taxon>
        <taxon>Ramazzottiidae</taxon>
        <taxon>Ramazzottius</taxon>
    </lineage>
</organism>
<gene>
    <name evidence="1" type="primary">RvY_08505-1</name>
    <name evidence="1" type="synonym">RvY_08505.1</name>
    <name evidence="1" type="ORF">RvY_08505</name>
</gene>
<sequence length="69" mass="7403">MLPMEASDEYLDGNLLPSLPASQSAGVRADRSIGRTRMASLYLTNSQIESSSYSTTSKSACVTKKGSWV</sequence>
<comment type="caution">
    <text evidence="1">The sequence shown here is derived from an EMBL/GenBank/DDBJ whole genome shotgun (WGS) entry which is preliminary data.</text>
</comment>
<proteinExistence type="predicted"/>
<name>A0A1D1VE39_RAMVA</name>